<dbReference type="InterPro" id="IPR001789">
    <property type="entry name" value="Sig_transdc_resp-reg_receiver"/>
</dbReference>
<organism evidence="4 5">
    <name type="scientific">Jiulongibacter sediminis</name>
    <dbReference type="NCBI Taxonomy" id="1605367"/>
    <lineage>
        <taxon>Bacteria</taxon>
        <taxon>Pseudomonadati</taxon>
        <taxon>Bacteroidota</taxon>
        <taxon>Cytophagia</taxon>
        <taxon>Cytophagales</taxon>
        <taxon>Leadbetterellaceae</taxon>
        <taxon>Jiulongibacter</taxon>
    </lineage>
</organism>
<dbReference type="Pfam" id="PF00072">
    <property type="entry name" value="Response_reg"/>
    <property type="match status" value="1"/>
</dbReference>
<dbReference type="GO" id="GO:0004016">
    <property type="term" value="F:adenylate cyclase activity"/>
    <property type="evidence" value="ECO:0007669"/>
    <property type="project" value="UniProtKB-ARBA"/>
</dbReference>
<feature type="domain" description="Response regulatory" evidence="2">
    <location>
        <begin position="7"/>
        <end position="126"/>
    </location>
</feature>
<dbReference type="AlphaFoldDB" id="A0A0P7BZG8"/>
<dbReference type="Gene3D" id="3.40.50.2300">
    <property type="match status" value="1"/>
</dbReference>
<dbReference type="PROSITE" id="PS50125">
    <property type="entry name" value="GUANYLATE_CYCLASE_2"/>
    <property type="match status" value="1"/>
</dbReference>
<dbReference type="SMART" id="SM00044">
    <property type="entry name" value="CYCc"/>
    <property type="match status" value="1"/>
</dbReference>
<proteinExistence type="predicted"/>
<dbReference type="CDD" id="cd07302">
    <property type="entry name" value="CHD"/>
    <property type="match status" value="1"/>
</dbReference>
<keyword evidence="5" id="KW-1185">Reference proteome</keyword>
<dbReference type="Gene3D" id="3.30.70.1230">
    <property type="entry name" value="Nucleotide cyclase"/>
    <property type="match status" value="1"/>
</dbReference>
<reference evidence="4 5" key="1">
    <citation type="submission" date="2015-07" db="EMBL/GenBank/DDBJ databases">
        <title>The draft genome sequence of Leadbetterella sp. JN14-9.</title>
        <authorList>
            <person name="Liu Y."/>
            <person name="Du J."/>
            <person name="Shao Z."/>
        </authorList>
    </citation>
    <scope>NUCLEOTIDE SEQUENCE [LARGE SCALE GENOMIC DNA]</scope>
    <source>
        <strain evidence="4 5">JN14-9</strain>
    </source>
</reference>
<evidence type="ECO:0000259" key="2">
    <source>
        <dbReference type="PROSITE" id="PS50110"/>
    </source>
</evidence>
<dbReference type="CDD" id="cd17536">
    <property type="entry name" value="REC_YesN-like"/>
    <property type="match status" value="1"/>
</dbReference>
<dbReference type="STRING" id="1605367.AFM12_14170"/>
<dbReference type="SUPFAM" id="SSF52172">
    <property type="entry name" value="CheY-like"/>
    <property type="match status" value="1"/>
</dbReference>
<dbReference type="PATRIC" id="fig|1605367.3.peg.235"/>
<sequence>MSEKPTQILVVDDEADLEALIRQKFRRQIREGKYEFHFASNGRNALEVLDSNSEIGLILSDINMPEMDGLSLLIKVSESNPLVKVVMVSAYGDMENIRSAMNHGAFDFVCKPVNFEDLGVTIEKTVKHIQHLKETFEAIKENNILRMYVDDSVLNFMSRSEFENSLRANEAIEGTALFIDICGFTAISESESADFVVKLLNDYFDIIVKEIMVYDGVIDKFMGDCVMAVFKGEYHLDRAIDAGLAVRNKIDSIKEPAKGINEYLPKVSIGVNPGEMISGNIGSSSLKRLDFTVIGDAVNTAQRLQSKAGESQILITEKAYEQIKDSFKCNEVGEMTFKNKSKAIKCYEVIE</sequence>
<dbReference type="GO" id="GO:0009190">
    <property type="term" value="P:cyclic nucleotide biosynthetic process"/>
    <property type="evidence" value="ECO:0007669"/>
    <property type="project" value="InterPro"/>
</dbReference>
<dbReference type="Pfam" id="PF00211">
    <property type="entry name" value="Guanylate_cyc"/>
    <property type="match status" value="1"/>
</dbReference>
<protein>
    <submittedName>
        <fullName evidence="4">Guanylate cyclase</fullName>
    </submittedName>
</protein>
<feature type="modified residue" description="4-aspartylphosphate" evidence="1">
    <location>
        <position position="61"/>
    </location>
</feature>
<dbReference type="InterPro" id="IPR011006">
    <property type="entry name" value="CheY-like_superfamily"/>
</dbReference>
<accession>A0A0P7BZG8</accession>
<comment type="caution">
    <text evidence="4">The sequence shown here is derived from an EMBL/GenBank/DDBJ whole genome shotgun (WGS) entry which is preliminary data.</text>
</comment>
<evidence type="ECO:0000313" key="5">
    <source>
        <dbReference type="Proteomes" id="UP000050454"/>
    </source>
</evidence>
<dbReference type="RefSeq" id="WP_055149362.1">
    <property type="nucleotide sequence ID" value="NZ_JXSZ01000010.1"/>
</dbReference>
<dbReference type="PANTHER" id="PTHR43081">
    <property type="entry name" value="ADENYLATE CYCLASE, TERMINAL-DIFFERENTIATION SPECIFIC-RELATED"/>
    <property type="match status" value="1"/>
</dbReference>
<dbReference type="GO" id="GO:0000160">
    <property type="term" value="P:phosphorelay signal transduction system"/>
    <property type="evidence" value="ECO:0007669"/>
    <property type="project" value="InterPro"/>
</dbReference>
<dbReference type="EMBL" id="LGTQ01000010">
    <property type="protein sequence ID" value="KPM47629.1"/>
    <property type="molecule type" value="Genomic_DNA"/>
</dbReference>
<dbReference type="PROSITE" id="PS50110">
    <property type="entry name" value="RESPONSE_REGULATORY"/>
    <property type="match status" value="1"/>
</dbReference>
<evidence type="ECO:0000259" key="3">
    <source>
        <dbReference type="PROSITE" id="PS50125"/>
    </source>
</evidence>
<dbReference type="SUPFAM" id="SSF55073">
    <property type="entry name" value="Nucleotide cyclase"/>
    <property type="match status" value="1"/>
</dbReference>
<evidence type="ECO:0000313" key="4">
    <source>
        <dbReference type="EMBL" id="KPM47629.1"/>
    </source>
</evidence>
<dbReference type="Proteomes" id="UP000050454">
    <property type="component" value="Unassembled WGS sequence"/>
</dbReference>
<gene>
    <name evidence="4" type="ORF">AFM12_14170</name>
</gene>
<dbReference type="InterPro" id="IPR029787">
    <property type="entry name" value="Nucleotide_cyclase"/>
</dbReference>
<dbReference type="PANTHER" id="PTHR43081:SF1">
    <property type="entry name" value="ADENYLATE CYCLASE, TERMINAL-DIFFERENTIATION SPECIFIC"/>
    <property type="match status" value="1"/>
</dbReference>
<dbReference type="InterPro" id="IPR050697">
    <property type="entry name" value="Adenylyl/Guanylyl_Cyclase_3/4"/>
</dbReference>
<dbReference type="OrthoDB" id="9806704at2"/>
<name>A0A0P7BZG8_9BACT</name>
<dbReference type="InterPro" id="IPR001054">
    <property type="entry name" value="A/G_cyclase"/>
</dbReference>
<evidence type="ECO:0000256" key="1">
    <source>
        <dbReference type="PROSITE-ProRule" id="PRU00169"/>
    </source>
</evidence>
<keyword evidence="1" id="KW-0597">Phosphoprotein</keyword>
<dbReference type="SMART" id="SM00448">
    <property type="entry name" value="REC"/>
    <property type="match status" value="1"/>
</dbReference>
<feature type="domain" description="Guanylate cyclase" evidence="3">
    <location>
        <begin position="175"/>
        <end position="305"/>
    </location>
</feature>